<dbReference type="Proteomes" id="UP000033188">
    <property type="component" value="Chromosome 3"/>
</dbReference>
<feature type="transmembrane region" description="Helical" evidence="1">
    <location>
        <begin position="22"/>
        <end position="40"/>
    </location>
</feature>
<sequence>MATPGEEPSAGTDQQDNHKRCIPYIAAVTTGTVFWGYIITKRVNRMLIGRYDDVVYQIRRAESLSNRFKAFKLFTIGGAVVPAVTLAAAYVAGRRQDKSEEQLSKQLRDEAVAASKAASSKLADCTYNASKRLERIADGVKGLGLEQAGQRMANDLRNDIQAAKRWIKNLF</sequence>
<protein>
    <submittedName>
        <fullName evidence="2">Uncharacterized protein</fullName>
    </submittedName>
</protein>
<keyword evidence="1" id="KW-1133">Transmembrane helix</keyword>
<accession>A0A061D8R7</accession>
<evidence type="ECO:0000256" key="1">
    <source>
        <dbReference type="SAM" id="Phobius"/>
    </source>
</evidence>
<dbReference type="KEGG" id="bbig:BBBOND_0308370"/>
<organism evidence="2 3">
    <name type="scientific">Babesia bigemina</name>
    <dbReference type="NCBI Taxonomy" id="5866"/>
    <lineage>
        <taxon>Eukaryota</taxon>
        <taxon>Sar</taxon>
        <taxon>Alveolata</taxon>
        <taxon>Apicomplexa</taxon>
        <taxon>Aconoidasida</taxon>
        <taxon>Piroplasmida</taxon>
        <taxon>Babesiidae</taxon>
        <taxon>Babesia</taxon>
    </lineage>
</organism>
<dbReference type="AlphaFoldDB" id="A0A061D8R7"/>
<dbReference type="OrthoDB" id="345965at2759"/>
<keyword evidence="3" id="KW-1185">Reference proteome</keyword>
<keyword evidence="1" id="KW-0472">Membrane</keyword>
<evidence type="ECO:0000313" key="2">
    <source>
        <dbReference type="EMBL" id="CDR96933.1"/>
    </source>
</evidence>
<dbReference type="VEuPathDB" id="PiroplasmaDB:BBBOND_0308370"/>
<evidence type="ECO:0000313" key="3">
    <source>
        <dbReference type="Proteomes" id="UP000033188"/>
    </source>
</evidence>
<reference evidence="3" key="1">
    <citation type="journal article" date="2014" name="Nucleic Acids Res.">
        <title>The evolutionary dynamics of variant antigen genes in Babesia reveal a history of genomic innovation underlying host-parasite interaction.</title>
        <authorList>
            <person name="Jackson A.P."/>
            <person name="Otto T.D."/>
            <person name="Darby A."/>
            <person name="Ramaprasad A."/>
            <person name="Xia D."/>
            <person name="Echaide I.E."/>
            <person name="Farber M."/>
            <person name="Gahlot S."/>
            <person name="Gamble J."/>
            <person name="Gupta D."/>
            <person name="Gupta Y."/>
            <person name="Jackson L."/>
            <person name="Malandrin L."/>
            <person name="Malas T.B."/>
            <person name="Moussa E."/>
            <person name="Nair M."/>
            <person name="Reid A.J."/>
            <person name="Sanders M."/>
            <person name="Sharma J."/>
            <person name="Tracey A."/>
            <person name="Quail M.A."/>
            <person name="Weir W."/>
            <person name="Wastling J.M."/>
            <person name="Hall N."/>
            <person name="Willadsen P."/>
            <person name="Lingelbach K."/>
            <person name="Shiels B."/>
            <person name="Tait A."/>
            <person name="Berriman M."/>
            <person name="Allred D.R."/>
            <person name="Pain A."/>
        </authorList>
    </citation>
    <scope>NUCLEOTIDE SEQUENCE [LARGE SCALE GENOMIC DNA]</scope>
    <source>
        <strain evidence="3">Bond</strain>
    </source>
</reference>
<name>A0A061D8R7_BABBI</name>
<dbReference type="GeneID" id="24565474"/>
<dbReference type="RefSeq" id="XP_012769119.1">
    <property type="nucleotide sequence ID" value="XM_012913665.1"/>
</dbReference>
<keyword evidence="1" id="KW-0812">Transmembrane</keyword>
<feature type="transmembrane region" description="Helical" evidence="1">
    <location>
        <begin position="70"/>
        <end position="92"/>
    </location>
</feature>
<dbReference type="EMBL" id="LK391709">
    <property type="protein sequence ID" value="CDR96933.1"/>
    <property type="molecule type" value="Genomic_DNA"/>
</dbReference>
<gene>
    <name evidence="2" type="ORF">BBBOND_0308370</name>
</gene>
<proteinExistence type="predicted"/>